<name>A0A0V1F2F9_TRIPS</name>
<proteinExistence type="predicted"/>
<dbReference type="AlphaFoldDB" id="A0A0V1F2F9"/>
<gene>
    <name evidence="1" type="ORF">T4D_6949</name>
</gene>
<protein>
    <submittedName>
        <fullName evidence="1">Uncharacterized protein</fullName>
    </submittedName>
</protein>
<evidence type="ECO:0000313" key="2">
    <source>
        <dbReference type="Proteomes" id="UP000054995"/>
    </source>
</evidence>
<accession>A0A0V1F2F9</accession>
<keyword evidence="2" id="KW-1185">Reference proteome</keyword>
<evidence type="ECO:0000313" key="1">
    <source>
        <dbReference type="EMBL" id="KRY80244.1"/>
    </source>
</evidence>
<reference evidence="1 2" key="1">
    <citation type="submission" date="2015-01" db="EMBL/GenBank/DDBJ databases">
        <title>Evolution of Trichinella species and genotypes.</title>
        <authorList>
            <person name="Korhonen P.K."/>
            <person name="Edoardo P."/>
            <person name="Giuseppe L.R."/>
            <person name="Gasser R.B."/>
        </authorList>
    </citation>
    <scope>NUCLEOTIDE SEQUENCE [LARGE SCALE GENOMIC DNA]</scope>
    <source>
        <strain evidence="1">ISS470</strain>
    </source>
</reference>
<dbReference type="EMBL" id="JYDT01000662">
    <property type="protein sequence ID" value="KRY80244.1"/>
    <property type="molecule type" value="Genomic_DNA"/>
</dbReference>
<comment type="caution">
    <text evidence="1">The sequence shown here is derived from an EMBL/GenBank/DDBJ whole genome shotgun (WGS) entry which is preliminary data.</text>
</comment>
<dbReference type="Proteomes" id="UP000054995">
    <property type="component" value="Unassembled WGS sequence"/>
</dbReference>
<organism evidence="1 2">
    <name type="scientific">Trichinella pseudospiralis</name>
    <name type="common">Parasitic roundworm</name>
    <dbReference type="NCBI Taxonomy" id="6337"/>
    <lineage>
        <taxon>Eukaryota</taxon>
        <taxon>Metazoa</taxon>
        <taxon>Ecdysozoa</taxon>
        <taxon>Nematoda</taxon>
        <taxon>Enoplea</taxon>
        <taxon>Dorylaimia</taxon>
        <taxon>Trichinellida</taxon>
        <taxon>Trichinellidae</taxon>
        <taxon>Trichinella</taxon>
    </lineage>
</organism>
<sequence length="40" mass="4781">MKTGSYGVPLQAEMVLIEYMQHFYYITQFCEKYKQANVNI</sequence>